<feature type="transmembrane region" description="Helical" evidence="1">
    <location>
        <begin position="44"/>
        <end position="63"/>
    </location>
</feature>
<keyword evidence="1" id="KW-0812">Transmembrane</keyword>
<evidence type="ECO:0000313" key="3">
    <source>
        <dbReference type="Proteomes" id="UP000652755"/>
    </source>
</evidence>
<comment type="caution">
    <text evidence="2">The sequence shown here is derived from an EMBL/GenBank/DDBJ whole genome shotgun (WGS) entry which is preliminary data.</text>
</comment>
<feature type="transmembrane region" description="Helical" evidence="1">
    <location>
        <begin position="12"/>
        <end position="32"/>
    </location>
</feature>
<evidence type="ECO:0000256" key="1">
    <source>
        <dbReference type="SAM" id="Phobius"/>
    </source>
</evidence>
<name>A0ABR7KXP1_9SPHI</name>
<accession>A0ABR7KXP1</accession>
<gene>
    <name evidence="2" type="ORF">H7U22_20925</name>
</gene>
<dbReference type="RefSeq" id="WP_187073311.1">
    <property type="nucleotide sequence ID" value="NZ_JACRYL010000029.1"/>
</dbReference>
<keyword evidence="1" id="KW-0472">Membrane</keyword>
<feature type="transmembrane region" description="Helical" evidence="1">
    <location>
        <begin position="69"/>
        <end position="90"/>
    </location>
</feature>
<keyword evidence="1" id="KW-1133">Transmembrane helix</keyword>
<keyword evidence="3" id="KW-1185">Reference proteome</keyword>
<feature type="transmembrane region" description="Helical" evidence="1">
    <location>
        <begin position="201"/>
        <end position="219"/>
    </location>
</feature>
<organism evidence="2 3">
    <name type="scientific">Pedobacter fastidiosus</name>
    <dbReference type="NCBI Taxonomy" id="2765361"/>
    <lineage>
        <taxon>Bacteria</taxon>
        <taxon>Pseudomonadati</taxon>
        <taxon>Bacteroidota</taxon>
        <taxon>Sphingobacteriia</taxon>
        <taxon>Sphingobacteriales</taxon>
        <taxon>Sphingobacteriaceae</taxon>
        <taxon>Pedobacter</taxon>
    </lineage>
</organism>
<feature type="transmembrane region" description="Helical" evidence="1">
    <location>
        <begin position="168"/>
        <end position="189"/>
    </location>
</feature>
<reference evidence="2 3" key="1">
    <citation type="submission" date="2020-08" db="EMBL/GenBank/DDBJ databases">
        <authorList>
            <person name="Sun Q."/>
            <person name="Inoue M."/>
        </authorList>
    </citation>
    <scope>NUCLEOTIDE SEQUENCE [LARGE SCALE GENOMIC DNA]</scope>
    <source>
        <strain evidence="2 3">CCM 8938</strain>
    </source>
</reference>
<dbReference type="EMBL" id="JACRYL010000029">
    <property type="protein sequence ID" value="MBC6112893.1"/>
    <property type="molecule type" value="Genomic_DNA"/>
</dbReference>
<evidence type="ECO:0000313" key="2">
    <source>
        <dbReference type="EMBL" id="MBC6112893.1"/>
    </source>
</evidence>
<evidence type="ECO:0008006" key="4">
    <source>
        <dbReference type="Google" id="ProtNLM"/>
    </source>
</evidence>
<sequence>MLSQYTLESLIPIFAIGALLLAAIYHTSLFYFNREKLIANYTIYLWFSLSYMLIVCSTTLTNLYNTSSIQYILSTIIYWLSLLAYLKFILIANENTKTNALIVYKIARKTYLLTPIYIFVRFPELLFSPKIQEIILLYGTILDVYLFGIFLCLLYFLIKEKLDSYHNYIIIGTIAMLITSILNSITYYAHGYILGLNHISYTGLGCFLDVIFFSAAVGYKMRTDSQQKYRDLEILIQQQIAYEIEKEKAAEILLINDLELSTERSKVTLEQRAYVGRALHDDLSSDLAALKYLISNKVKKTTTPTEINALKGIEEEVNSIYEETRSLSHQLIENDNFDGGFTYDIADYLIKIQQHFLDFNIIEIKSDYDALLVKTNLTPLLNKLICNFIREVISNVVKFTNANTAHISIHFEQENCIIFIQDNSTNKIDPFDFLANITNPKGIINMETDINLTNIRASISLKIE</sequence>
<protein>
    <recommendedName>
        <fullName evidence="4">Signal transduction histidine kinase</fullName>
    </recommendedName>
</protein>
<dbReference type="Proteomes" id="UP000652755">
    <property type="component" value="Unassembled WGS sequence"/>
</dbReference>
<feature type="transmembrane region" description="Helical" evidence="1">
    <location>
        <begin position="134"/>
        <end position="156"/>
    </location>
</feature>
<dbReference type="Gene3D" id="6.10.250.2870">
    <property type="match status" value="1"/>
</dbReference>
<proteinExistence type="predicted"/>